<dbReference type="EC" id="2.5.1.75" evidence="9"/>
<dbReference type="InterPro" id="IPR013848">
    <property type="entry name" value="Methylthiotransferase_N"/>
</dbReference>
<keyword evidence="9 12" id="KW-0547">Nucleotide-binding</keyword>
<evidence type="ECO:0000256" key="2">
    <source>
        <dbReference type="ARBA" id="ARBA00003213"/>
    </source>
</evidence>
<keyword evidence="7" id="KW-0408">Iron</keyword>
<evidence type="ECO:0000256" key="5">
    <source>
        <dbReference type="ARBA" id="ARBA00022691"/>
    </source>
</evidence>
<proteinExistence type="inferred from homology"/>
<dbReference type="PROSITE" id="PS51918">
    <property type="entry name" value="RADICAL_SAM"/>
    <property type="match status" value="1"/>
</dbReference>
<dbReference type="Proteomes" id="UP000231673">
    <property type="component" value="Unassembled WGS sequence"/>
</dbReference>
<comment type="catalytic activity">
    <reaction evidence="9 10">
        <text>adenosine(37) in tRNA + dimethylallyl diphosphate = N(6)-dimethylallyladenosine(37) in tRNA + diphosphate</text>
        <dbReference type="Rhea" id="RHEA:26482"/>
        <dbReference type="Rhea" id="RHEA-COMP:10162"/>
        <dbReference type="Rhea" id="RHEA-COMP:10375"/>
        <dbReference type="ChEBI" id="CHEBI:33019"/>
        <dbReference type="ChEBI" id="CHEBI:57623"/>
        <dbReference type="ChEBI" id="CHEBI:74411"/>
        <dbReference type="ChEBI" id="CHEBI:74415"/>
        <dbReference type="EC" id="2.5.1.75"/>
    </reaction>
</comment>
<evidence type="ECO:0000256" key="11">
    <source>
        <dbReference type="RuleBase" id="RU003784"/>
    </source>
</evidence>
<dbReference type="InterPro" id="IPR006638">
    <property type="entry name" value="Elp3/MiaA/NifB-like_rSAM"/>
</dbReference>
<evidence type="ECO:0000256" key="4">
    <source>
        <dbReference type="ARBA" id="ARBA00022679"/>
    </source>
</evidence>
<evidence type="ECO:0000259" key="13">
    <source>
        <dbReference type="PROSITE" id="PS51449"/>
    </source>
</evidence>
<dbReference type="GO" id="GO:0005524">
    <property type="term" value="F:ATP binding"/>
    <property type="evidence" value="ECO:0007669"/>
    <property type="project" value="UniProtKB-UniRule"/>
</dbReference>
<dbReference type="InterPro" id="IPR058240">
    <property type="entry name" value="rSAM_sf"/>
</dbReference>
<dbReference type="InterPro" id="IPR007197">
    <property type="entry name" value="rSAM"/>
</dbReference>
<dbReference type="GO" id="GO:0035597">
    <property type="term" value="F:tRNA-2-methylthio-N(6)-dimethylallyladenosine(37) synthase activity"/>
    <property type="evidence" value="ECO:0007669"/>
    <property type="project" value="TreeGrafter"/>
</dbReference>
<evidence type="ECO:0000256" key="10">
    <source>
        <dbReference type="RuleBase" id="RU003783"/>
    </source>
</evidence>
<dbReference type="Gene3D" id="3.40.50.300">
    <property type="entry name" value="P-loop containing nucleotide triphosphate hydrolases"/>
    <property type="match status" value="1"/>
</dbReference>
<dbReference type="NCBIfam" id="TIGR00089">
    <property type="entry name" value="MiaB/RimO family radical SAM methylthiotransferase"/>
    <property type="match status" value="1"/>
</dbReference>
<dbReference type="SFLD" id="SFLDG01082">
    <property type="entry name" value="B12-binding_domain_containing"/>
    <property type="match status" value="1"/>
</dbReference>
<dbReference type="GO" id="GO:0052381">
    <property type="term" value="F:tRNA dimethylallyltransferase activity"/>
    <property type="evidence" value="ECO:0007669"/>
    <property type="project" value="UniProtKB-UniRule"/>
</dbReference>
<accession>A0A2M7IEL6</accession>
<dbReference type="InterPro" id="IPR018022">
    <property type="entry name" value="IPT"/>
</dbReference>
<dbReference type="InterPro" id="IPR020612">
    <property type="entry name" value="Methylthiotransferase_CS"/>
</dbReference>
<evidence type="ECO:0000256" key="7">
    <source>
        <dbReference type="ARBA" id="ARBA00023004"/>
    </source>
</evidence>
<keyword evidence="6" id="KW-0479">Metal-binding</keyword>
<comment type="caution">
    <text evidence="15">The sequence shown here is derived from an EMBL/GenBank/DDBJ whole genome shotgun (WGS) entry which is preliminary data.</text>
</comment>
<comment type="similarity">
    <text evidence="9 12">Belongs to the IPP transferase family.</text>
</comment>
<dbReference type="FunFam" id="3.80.30.20:FF:000001">
    <property type="entry name" value="tRNA-2-methylthio-N(6)-dimethylallyladenosine synthase 2"/>
    <property type="match status" value="1"/>
</dbReference>
<evidence type="ECO:0000313" key="16">
    <source>
        <dbReference type="Proteomes" id="UP000231673"/>
    </source>
</evidence>
<dbReference type="NCBIfam" id="TIGR00174">
    <property type="entry name" value="miaA"/>
    <property type="match status" value="1"/>
</dbReference>
<dbReference type="Pfam" id="PF00919">
    <property type="entry name" value="UPF0004"/>
    <property type="match status" value="1"/>
</dbReference>
<dbReference type="PROSITE" id="PS51449">
    <property type="entry name" value="MTTASE_N"/>
    <property type="match status" value="1"/>
</dbReference>
<comment type="cofactor">
    <cofactor evidence="1">
        <name>[4Fe-4S] cluster</name>
        <dbReference type="ChEBI" id="CHEBI:49883"/>
    </cofactor>
</comment>
<dbReference type="GO" id="GO:0005829">
    <property type="term" value="C:cytosol"/>
    <property type="evidence" value="ECO:0007669"/>
    <property type="project" value="TreeGrafter"/>
</dbReference>
<dbReference type="SUPFAM" id="SSF52540">
    <property type="entry name" value="P-loop containing nucleoside triphosphate hydrolases"/>
    <property type="match status" value="1"/>
</dbReference>
<sequence>MKYHIITYGCQMNKSDSERLAAKLEKEKCRPAKDIKTADLTVINVCSVRQSAVNRVYSKIKNIRQENHRAKIILTGCILSKDKKRFEQLADEIWPIADISQKAKCPSQKEALVPIMTGCNNFCSYCAVPYTRGQEKSRPAKEIIGEIKNLVKNGGREITLLGQNVNSYRSGKTDFPKLLEKISRLEGNFETKFMTSHPKDFSDELIKTIAQNEKISREIHLPVQSGNNQILKKMNRGYIVGQYKNLIKKIRKNIPGVKISTDIIVGFPTETKRQFQNTVKLAGEIGFFQIYAAAYSPRPGAAAAKMKDDVPAGEKKRRKKIILDLLSAHKANKKLIVILGPTASGKSSLAVRLAKKFNGEIVSADSRQIYKGMDIGSAKITPKEMAGIPHHLIDIVRPDQDFTLAQYKRRAVKIIKDIQRRGRIPFLVGGTGLYLQAVVDNLKIPSVGPDKKLRQKLEKKTNQELFNQLQKLDPSTAQKIDQNNQRRLVRALEVCLLTKKPFSEQRKKGRPMFDALQIGLKVGLDEIKKGITGRTEKMFEAGLVKEVGKLLERYSANLPAMSGIGYKEIIFYLDKKTTLEKTRELISLHTLQYARRQMTWFKRDKRIHWVKNYSQAVKLLSQHLH</sequence>
<dbReference type="HAMAP" id="MF_00185">
    <property type="entry name" value="IPP_trans"/>
    <property type="match status" value="1"/>
</dbReference>
<keyword evidence="8" id="KW-0411">Iron-sulfur</keyword>
<feature type="site" description="Interaction with substrate tRNA" evidence="9">
    <location>
        <position position="454"/>
    </location>
</feature>
<name>A0A2M7IEL6_9BACT</name>
<feature type="region of interest" description="Interaction with substrate tRNA" evidence="9">
    <location>
        <begin position="365"/>
        <end position="368"/>
    </location>
</feature>
<feature type="domain" description="MTTase N-terminal" evidence="13">
    <location>
        <begin position="1"/>
        <end position="114"/>
    </location>
</feature>
<dbReference type="GO" id="GO:0051539">
    <property type="term" value="F:4 iron, 4 sulfur cluster binding"/>
    <property type="evidence" value="ECO:0007669"/>
    <property type="project" value="UniProtKB-KW"/>
</dbReference>
<feature type="site" description="Interaction with substrate tRNA" evidence="9">
    <location>
        <position position="431"/>
    </location>
</feature>
<dbReference type="AlphaFoldDB" id="A0A2M7IEL6"/>
<keyword evidence="9 12" id="KW-0067">ATP-binding</keyword>
<dbReference type="PROSITE" id="PS01278">
    <property type="entry name" value="MTTASE_RADICAL"/>
    <property type="match status" value="1"/>
</dbReference>
<evidence type="ECO:0000256" key="8">
    <source>
        <dbReference type="ARBA" id="ARBA00023014"/>
    </source>
</evidence>
<dbReference type="Gene3D" id="3.30.750.210">
    <property type="match status" value="1"/>
</dbReference>
<comment type="subunit">
    <text evidence="9">Monomer.</text>
</comment>
<evidence type="ECO:0000313" key="15">
    <source>
        <dbReference type="EMBL" id="PIW74919.1"/>
    </source>
</evidence>
<dbReference type="GO" id="GO:0046872">
    <property type="term" value="F:metal ion binding"/>
    <property type="evidence" value="ECO:0007669"/>
    <property type="project" value="UniProtKB-KW"/>
</dbReference>
<gene>
    <name evidence="9" type="primary">miaA</name>
    <name evidence="15" type="ORF">CO003_00195</name>
</gene>
<organism evidence="15 16">
    <name type="scientific">Candidatus Portnoybacteria bacterium CG_4_8_14_3_um_filter_44_15</name>
    <dbReference type="NCBI Taxonomy" id="1974803"/>
    <lineage>
        <taxon>Bacteria</taxon>
        <taxon>Candidatus Portnoyibacteriota</taxon>
    </lineage>
</organism>
<dbReference type="Gene3D" id="1.10.20.140">
    <property type="match status" value="1"/>
</dbReference>
<keyword evidence="9 10" id="KW-0819">tRNA processing</keyword>
<keyword evidence="9" id="KW-0460">Magnesium</keyword>
<dbReference type="Pfam" id="PF01715">
    <property type="entry name" value="IPPT"/>
    <property type="match status" value="1"/>
</dbReference>
<evidence type="ECO:0000256" key="6">
    <source>
        <dbReference type="ARBA" id="ARBA00022723"/>
    </source>
</evidence>
<dbReference type="EMBL" id="PFGW01000003">
    <property type="protein sequence ID" value="PIW74919.1"/>
    <property type="molecule type" value="Genomic_DNA"/>
</dbReference>
<dbReference type="PANTHER" id="PTHR43020:SF2">
    <property type="entry name" value="MITOCHONDRIAL TRNA METHYLTHIOTRANSFERASE CDK5RAP1"/>
    <property type="match status" value="1"/>
</dbReference>
<dbReference type="SMART" id="SM00729">
    <property type="entry name" value="Elp3"/>
    <property type="match status" value="1"/>
</dbReference>
<dbReference type="InterPro" id="IPR038135">
    <property type="entry name" value="Methylthiotransferase_N_sf"/>
</dbReference>
<feature type="binding site" evidence="9">
    <location>
        <begin position="340"/>
        <end position="347"/>
    </location>
    <ligand>
        <name>ATP</name>
        <dbReference type="ChEBI" id="CHEBI:30616"/>
    </ligand>
</feature>
<evidence type="ECO:0000256" key="12">
    <source>
        <dbReference type="RuleBase" id="RU003785"/>
    </source>
</evidence>
<protein>
    <recommendedName>
        <fullName evidence="9">tRNA dimethylallyltransferase</fullName>
        <ecNumber evidence="9">2.5.1.75</ecNumber>
    </recommendedName>
    <alternativeName>
        <fullName evidence="9">Dimethylallyl diphosphate:tRNA dimethylallyltransferase</fullName>
        <shortName evidence="9">DMAPP:tRNA dimethylallyltransferase</shortName>
        <shortName evidence="9">DMATase</shortName>
    </alternativeName>
    <alternativeName>
        <fullName evidence="9">Isopentenyl-diphosphate:tRNA isopentenyltransferase</fullName>
        <shortName evidence="9">IPP transferase</shortName>
        <shortName evidence="9">IPPT</shortName>
        <shortName evidence="9">IPTase</shortName>
    </alternativeName>
</protein>
<evidence type="ECO:0000256" key="9">
    <source>
        <dbReference type="HAMAP-Rule" id="MF_00185"/>
    </source>
</evidence>
<comment type="caution">
    <text evidence="9">Lacks conserved residue(s) required for the propagation of feature annotation.</text>
</comment>
<dbReference type="Gene3D" id="3.40.50.12160">
    <property type="entry name" value="Methylthiotransferase, N-terminal domain"/>
    <property type="match status" value="1"/>
</dbReference>
<dbReference type="SUPFAM" id="SSF102114">
    <property type="entry name" value="Radical SAM enzymes"/>
    <property type="match status" value="1"/>
</dbReference>
<reference evidence="16" key="1">
    <citation type="submission" date="2017-09" db="EMBL/GenBank/DDBJ databases">
        <title>Depth-based differentiation of microbial function through sediment-hosted aquifers and enrichment of novel symbionts in the deep terrestrial subsurface.</title>
        <authorList>
            <person name="Probst A.J."/>
            <person name="Ladd B."/>
            <person name="Jarett J.K."/>
            <person name="Geller-Mcgrath D.E."/>
            <person name="Sieber C.M.K."/>
            <person name="Emerson J.B."/>
            <person name="Anantharaman K."/>
            <person name="Thomas B.C."/>
            <person name="Malmstrom R."/>
            <person name="Stieglmeier M."/>
            <person name="Klingl A."/>
            <person name="Woyke T."/>
            <person name="Ryan C.M."/>
            <person name="Banfield J.F."/>
        </authorList>
    </citation>
    <scope>NUCLEOTIDE SEQUENCE [LARGE SCALE GENOMIC DNA]</scope>
</reference>
<dbReference type="Pfam" id="PF04055">
    <property type="entry name" value="Radical_SAM"/>
    <property type="match status" value="1"/>
</dbReference>
<dbReference type="PANTHER" id="PTHR43020">
    <property type="entry name" value="CDK5 REGULATORY SUBUNIT-ASSOCIATED PROTEIN 1"/>
    <property type="match status" value="1"/>
</dbReference>
<evidence type="ECO:0000256" key="3">
    <source>
        <dbReference type="ARBA" id="ARBA00022485"/>
    </source>
</evidence>
<dbReference type="InterPro" id="IPR005839">
    <property type="entry name" value="Methylthiotransferase"/>
</dbReference>
<evidence type="ECO:0000259" key="14">
    <source>
        <dbReference type="PROSITE" id="PS51918"/>
    </source>
</evidence>
<dbReference type="CDD" id="cd01335">
    <property type="entry name" value="Radical_SAM"/>
    <property type="match status" value="1"/>
</dbReference>
<dbReference type="SFLD" id="SFLDS00029">
    <property type="entry name" value="Radical_SAM"/>
    <property type="match status" value="1"/>
</dbReference>
<dbReference type="InterPro" id="IPR027417">
    <property type="entry name" value="P-loop_NTPase"/>
</dbReference>
<feature type="domain" description="Radical SAM core" evidence="14">
    <location>
        <begin position="105"/>
        <end position="332"/>
    </location>
</feature>
<feature type="binding site" evidence="9">
    <location>
        <begin position="342"/>
        <end position="347"/>
    </location>
    <ligand>
        <name>substrate</name>
    </ligand>
</feature>
<keyword evidence="5" id="KW-0949">S-adenosyl-L-methionine</keyword>
<comment type="cofactor">
    <cofactor evidence="9">
        <name>Mg(2+)</name>
        <dbReference type="ChEBI" id="CHEBI:18420"/>
    </cofactor>
</comment>
<dbReference type="Gene3D" id="3.30.750.200">
    <property type="match status" value="1"/>
</dbReference>
<keyword evidence="4 9" id="KW-0808">Transferase</keyword>
<evidence type="ECO:0000256" key="1">
    <source>
        <dbReference type="ARBA" id="ARBA00001966"/>
    </source>
</evidence>
<comment type="function">
    <text evidence="2 9 11">Catalyzes the transfer of a dimethylallyl group onto the adenine at position 37 in tRNAs that read codons beginning with uridine, leading to the formation of N6-(dimethylallyl)adenosine (i(6)A).</text>
</comment>
<keyword evidence="3" id="KW-0004">4Fe-4S</keyword>